<dbReference type="Gene3D" id="3.70.10.10">
    <property type="match status" value="1"/>
</dbReference>
<proteinExistence type="predicted"/>
<protein>
    <recommendedName>
        <fullName evidence="2">DNA polymerase III beta sliding clamp central domain-containing protein</fullName>
    </recommendedName>
</protein>
<organism evidence="1">
    <name type="scientific">marine sediment metagenome</name>
    <dbReference type="NCBI Taxonomy" id="412755"/>
    <lineage>
        <taxon>unclassified sequences</taxon>
        <taxon>metagenomes</taxon>
        <taxon>ecological metagenomes</taxon>
    </lineage>
</organism>
<dbReference type="EMBL" id="LAZR01024775">
    <property type="protein sequence ID" value="KKL74049.1"/>
    <property type="molecule type" value="Genomic_DNA"/>
</dbReference>
<dbReference type="AlphaFoldDB" id="A0A0F9EJ57"/>
<evidence type="ECO:0000313" key="1">
    <source>
        <dbReference type="EMBL" id="KKL74049.1"/>
    </source>
</evidence>
<name>A0A0F9EJ57_9ZZZZ</name>
<dbReference type="Gene3D" id="3.10.150.10">
    <property type="entry name" value="DNA Polymerase III, subunit A, domain 2"/>
    <property type="match status" value="1"/>
</dbReference>
<accession>A0A0F9EJ57</accession>
<gene>
    <name evidence="1" type="ORF">LCGC14_2068800</name>
</gene>
<evidence type="ECO:0008006" key="2">
    <source>
        <dbReference type="Google" id="ProtNLM"/>
    </source>
</evidence>
<reference evidence="1" key="1">
    <citation type="journal article" date="2015" name="Nature">
        <title>Complex archaea that bridge the gap between prokaryotes and eukaryotes.</title>
        <authorList>
            <person name="Spang A."/>
            <person name="Saw J.H."/>
            <person name="Jorgensen S.L."/>
            <person name="Zaremba-Niedzwiedzka K."/>
            <person name="Martijn J."/>
            <person name="Lind A.E."/>
            <person name="van Eijk R."/>
            <person name="Schleper C."/>
            <person name="Guy L."/>
            <person name="Ettema T.J."/>
        </authorList>
    </citation>
    <scope>NUCLEOTIDE SEQUENCE</scope>
</reference>
<sequence length="367" mass="41426">MLSTVKLLNMKISKEKLQKALEIVKPGLDTKEELDQSASFAFIDRRVMTYNDKISVSHPVDEVAFEGAVSAEELYGFLSKGSRTEVDISVDGPELHIKCGRSKVWLKMEELNTENNKGIKYIIDDQKLLASKKWKKITNSELFSKHLLFATQACSTDMTELVLTCVNVKKDGKIQSTDKFRVIQCIGDPILVNDFLIPARAVLEVVKIQPNKIAISGGWVHFKNEEGSVVSARTVDGDFFNQKRLDGVLQIQSGSKIRFPKNIDDMLQRTHQFAKRDFVFDESVEISISKGKIKMSATAAVTKSRIEDSARIEIQKDLSFWISPSLFTEVLKETRTCLMDKEGRKAKFIGVESNWEYVIFLGSNDVV</sequence>
<comment type="caution">
    <text evidence="1">The sequence shown here is derived from an EMBL/GenBank/DDBJ whole genome shotgun (WGS) entry which is preliminary data.</text>
</comment>